<dbReference type="EMBL" id="QTSX02000856">
    <property type="protein sequence ID" value="KAJ9084322.1"/>
    <property type="molecule type" value="Genomic_DNA"/>
</dbReference>
<organism evidence="1 2">
    <name type="scientific">Entomophthora muscae</name>
    <dbReference type="NCBI Taxonomy" id="34485"/>
    <lineage>
        <taxon>Eukaryota</taxon>
        <taxon>Fungi</taxon>
        <taxon>Fungi incertae sedis</taxon>
        <taxon>Zoopagomycota</taxon>
        <taxon>Entomophthoromycotina</taxon>
        <taxon>Entomophthoromycetes</taxon>
        <taxon>Entomophthorales</taxon>
        <taxon>Entomophthoraceae</taxon>
        <taxon>Entomophthora</taxon>
    </lineage>
</organism>
<keyword evidence="2" id="KW-1185">Reference proteome</keyword>
<comment type="caution">
    <text evidence="1">The sequence shown here is derived from an EMBL/GenBank/DDBJ whole genome shotgun (WGS) entry which is preliminary data.</text>
</comment>
<gene>
    <name evidence="1" type="primary">smc6</name>
    <name evidence="1" type="ORF">DSO57_1025710</name>
</gene>
<dbReference type="EC" id="3.6.4.13" evidence="1"/>
<proteinExistence type="predicted"/>
<reference evidence="1" key="1">
    <citation type="submission" date="2022-04" db="EMBL/GenBank/DDBJ databases">
        <title>Genome of the entomopathogenic fungus Entomophthora muscae.</title>
        <authorList>
            <person name="Elya C."/>
            <person name="Lovett B.R."/>
            <person name="Lee E."/>
            <person name="Macias A.M."/>
            <person name="Hajek A.E."/>
            <person name="De Bivort B.L."/>
            <person name="Kasson M.T."/>
            <person name="De Fine Licht H.H."/>
            <person name="Stajich J.E."/>
        </authorList>
    </citation>
    <scope>NUCLEOTIDE SEQUENCE</scope>
    <source>
        <strain evidence="1">Berkeley</strain>
    </source>
</reference>
<keyword evidence="1" id="KW-0378">Hydrolase</keyword>
<name>A0ACC2UBQ8_9FUNG</name>
<accession>A0ACC2UBQ8</accession>
<dbReference type="Proteomes" id="UP001165960">
    <property type="component" value="Unassembled WGS sequence"/>
</dbReference>
<sequence>MPKRKVAQHELEDESDFDTNEHLLPTQLFSKADDDEFDVSGAVKSLRLENFMCHENLYVEFYPKINFIVGNNGSGKSAVLTGIIVCLGAKASSTERAKSLRFLVKEGKSSATVTLELWNRGSDAFKPEVYGKFIRIQRKINGEGSGGGFKIISSEGKTISSRKDELVAICDHMKIQPDNPISILSQETAKKFIGSTNAHDKYQLFLKATHLSQLADDLSIIETTSNSAKDVVEQKKKVLPQLKEALLEAQKRYKRLQEAHDQHDKIQSLKNEMAWAHVVQVEKEEADVKLELDGAKSRIEQIESFIAKTNSDYEKAGKVVAELEHRRVAHTDKEAPLRAKLQKAKASRQAAQKEMEDSQRTLDRINKDNQRNRARLQELTDKIQQEMIKSQQSTSSKQDNANRRIESLEIEIKELEKSINEREHHLKQTDERASNVSSQIQEADSEKRQIEATANGLKNQLHDLERSKNDRLAAYGPNMGKVLSEIANETRWRDKPMGPLGKYIELSTPQWSNVIEQLLDNVLTAFTVTNYQDRHMLDRILKRNKCNSSIFVSNLDRFDYSSGEPDTKYLTILRCLSFKDEAIKRQLIVSSKIEKIILVEHRQEGDNIMNGAPQNIIGCYTKEGYQVGLRGGYGTFSLPTFSKTPKLSGFSADRVHNLRQQLQHFVSEVNAKSNQIATLQDEIRHMNSIKQTYLSEMSEARKSIRLKKIEINDIQQDMKDNEPANIGAMEDMKREQEEALALIKTQFEDETERFMAAREKIKEILAHIQEIDNQIKQVSESAISYQEDIDRARETQSKTEAAIDHYTTKLHSSQEKARAVEQKLAAISQRLRDVKEKAQAYCPERVTVTKAPTTLAREIQRAENLLAQAQECMGMSLEQCTLDLNTRMDAYQKARSEVKRTEVFLKDLTAAWEIRSRRWAQFRQYMAKRTRYSFMYNLSMRSFRGKLEFNHEDQTLTPIVNVNGQEQAPSKNKDPKSLSGGEKSFSTICLLLALWESMECPIRCLDEYDVFMDQANRKVSTSMIIDSARNSSRIQYILITPQGMDKDSVQPDVHVHRLGDPRPRSSS</sequence>
<evidence type="ECO:0000313" key="1">
    <source>
        <dbReference type="EMBL" id="KAJ9084322.1"/>
    </source>
</evidence>
<evidence type="ECO:0000313" key="2">
    <source>
        <dbReference type="Proteomes" id="UP001165960"/>
    </source>
</evidence>
<protein>
    <submittedName>
        <fullName evidence="1">Structural maintenance of chromosomes protein 6</fullName>
        <ecNumber evidence="1">3.6.4.13</ecNumber>
    </submittedName>
</protein>